<sequence>MVESEIIDFFLGASLKDEVLKIMPVQKQTRAGQQTRLKAFVATGDDKGRYKGNKIDKSHTIPCKVTGCCSPMLVHLIPAPRGSGIISAPGLKKLLMMANTDDCNTSSGGCTVTLGNFTKATSDAVSKTYSHLTRDLRKGTAFTKSPALVTVKQ</sequence>
<gene>
    <name evidence="9" type="ORF">Cadr_000022560</name>
</gene>
<evidence type="ECO:0000256" key="6">
    <source>
        <dbReference type="PROSITE-ProRule" id="PRU00268"/>
    </source>
</evidence>
<dbReference type="GO" id="GO:0003735">
    <property type="term" value="F:structural constituent of ribosome"/>
    <property type="evidence" value="ECO:0007669"/>
    <property type="project" value="UniProtKB-UniRule"/>
</dbReference>
<dbReference type="EMBL" id="JWIN03000025">
    <property type="protein sequence ID" value="KAB1257857.1"/>
    <property type="molecule type" value="Genomic_DNA"/>
</dbReference>
<evidence type="ECO:0000256" key="7">
    <source>
        <dbReference type="RuleBase" id="RU003823"/>
    </source>
</evidence>
<comment type="similarity">
    <text evidence="1 7">Belongs to the universal ribosomal protein uS5 family.</text>
</comment>
<dbReference type="Gene3D" id="3.30.230.10">
    <property type="match status" value="1"/>
</dbReference>
<dbReference type="InterPro" id="IPR005324">
    <property type="entry name" value="Ribosomal_uS5_C"/>
</dbReference>
<dbReference type="PROSITE" id="PS50881">
    <property type="entry name" value="S5_DSRBD"/>
    <property type="match status" value="1"/>
</dbReference>
<dbReference type="AlphaFoldDB" id="A0A5N4CG52"/>
<organism evidence="9 10">
    <name type="scientific">Camelus dromedarius</name>
    <name type="common">Dromedary</name>
    <name type="synonym">Arabian camel</name>
    <dbReference type="NCBI Taxonomy" id="9838"/>
    <lineage>
        <taxon>Eukaryota</taxon>
        <taxon>Metazoa</taxon>
        <taxon>Chordata</taxon>
        <taxon>Craniata</taxon>
        <taxon>Vertebrata</taxon>
        <taxon>Euteleostomi</taxon>
        <taxon>Mammalia</taxon>
        <taxon>Eutheria</taxon>
        <taxon>Laurasiatheria</taxon>
        <taxon>Artiodactyla</taxon>
        <taxon>Tylopoda</taxon>
        <taxon>Camelidae</taxon>
        <taxon>Camelus</taxon>
    </lineage>
</organism>
<dbReference type="FunFam" id="3.30.230.10:FF:000004">
    <property type="entry name" value="40S ribosomal protein S2"/>
    <property type="match status" value="1"/>
</dbReference>
<keyword evidence="3 6" id="KW-0687">Ribonucleoprotein</keyword>
<dbReference type="Pfam" id="PF03719">
    <property type="entry name" value="Ribosomal_S5_C"/>
    <property type="match status" value="1"/>
</dbReference>
<evidence type="ECO:0000256" key="1">
    <source>
        <dbReference type="ARBA" id="ARBA00008945"/>
    </source>
</evidence>
<dbReference type="InterPro" id="IPR013810">
    <property type="entry name" value="Ribosomal_uS5_N"/>
</dbReference>
<dbReference type="Pfam" id="PF00333">
    <property type="entry name" value="Ribosomal_S5"/>
    <property type="match status" value="1"/>
</dbReference>
<evidence type="ECO:0000313" key="9">
    <source>
        <dbReference type="EMBL" id="KAB1257857.1"/>
    </source>
</evidence>
<dbReference type="PANTHER" id="PTHR13718">
    <property type="entry name" value="RIBOSOMAL S SUBUNIT"/>
    <property type="match status" value="1"/>
</dbReference>
<name>A0A5N4CG52_CAMDR</name>
<dbReference type="GO" id="GO:0022627">
    <property type="term" value="C:cytosolic small ribosomal subunit"/>
    <property type="evidence" value="ECO:0007669"/>
    <property type="project" value="TreeGrafter"/>
</dbReference>
<protein>
    <recommendedName>
        <fullName evidence="4">Small ribosomal subunit protein uS5</fullName>
    </recommendedName>
    <alternativeName>
        <fullName evidence="5">40S ribosomal protein S2</fullName>
    </alternativeName>
</protein>
<dbReference type="InterPro" id="IPR000851">
    <property type="entry name" value="Ribosomal_uS5"/>
</dbReference>
<evidence type="ECO:0000256" key="5">
    <source>
        <dbReference type="ARBA" id="ARBA00035407"/>
    </source>
</evidence>
<feature type="domain" description="S5 DRBM" evidence="8">
    <location>
        <begin position="15"/>
        <end position="49"/>
    </location>
</feature>
<dbReference type="STRING" id="9838.ENSCDRP00005030767"/>
<evidence type="ECO:0000256" key="3">
    <source>
        <dbReference type="ARBA" id="ARBA00023274"/>
    </source>
</evidence>
<evidence type="ECO:0000313" key="10">
    <source>
        <dbReference type="Proteomes" id="UP000299084"/>
    </source>
</evidence>
<dbReference type="InterPro" id="IPR020568">
    <property type="entry name" value="Ribosomal_Su5_D2-typ_SF"/>
</dbReference>
<evidence type="ECO:0000259" key="8">
    <source>
        <dbReference type="PROSITE" id="PS50881"/>
    </source>
</evidence>
<dbReference type="PANTHER" id="PTHR13718:SF120">
    <property type="entry name" value="40S RIBOSOMAL PROTEIN S2"/>
    <property type="match status" value="1"/>
</dbReference>
<dbReference type="GO" id="GO:0003723">
    <property type="term" value="F:RNA binding"/>
    <property type="evidence" value="ECO:0007669"/>
    <property type="project" value="InterPro"/>
</dbReference>
<comment type="caution">
    <text evidence="9">The sequence shown here is derived from an EMBL/GenBank/DDBJ whole genome shotgun (WGS) entry which is preliminary data.</text>
</comment>
<keyword evidence="10" id="KW-1185">Reference proteome</keyword>
<dbReference type="InterPro" id="IPR014721">
    <property type="entry name" value="Ribsml_uS5_D2-typ_fold_subgr"/>
</dbReference>
<dbReference type="GO" id="GO:0006412">
    <property type="term" value="P:translation"/>
    <property type="evidence" value="ECO:0007669"/>
    <property type="project" value="InterPro"/>
</dbReference>
<dbReference type="SUPFAM" id="SSF54768">
    <property type="entry name" value="dsRNA-binding domain-like"/>
    <property type="match status" value="1"/>
</dbReference>
<dbReference type="SUPFAM" id="SSF54211">
    <property type="entry name" value="Ribosomal protein S5 domain 2-like"/>
    <property type="match status" value="1"/>
</dbReference>
<reference evidence="9 10" key="1">
    <citation type="journal article" date="2019" name="Mol. Ecol. Resour.">
        <title>Improving Illumina assemblies with Hi-C and long reads: an example with the North African dromedary.</title>
        <authorList>
            <person name="Elbers J.P."/>
            <person name="Rogers M.F."/>
            <person name="Perelman P.L."/>
            <person name="Proskuryakova A.A."/>
            <person name="Serdyukova N.A."/>
            <person name="Johnson W.E."/>
            <person name="Horin P."/>
            <person name="Corander J."/>
            <person name="Murphy D."/>
            <person name="Burger P.A."/>
        </authorList>
    </citation>
    <scope>NUCLEOTIDE SEQUENCE [LARGE SCALE GENOMIC DNA]</scope>
    <source>
        <strain evidence="9">Drom800</strain>
        <tissue evidence="9">Blood</tissue>
    </source>
</reference>
<dbReference type="Gene3D" id="3.30.160.20">
    <property type="match status" value="1"/>
</dbReference>
<evidence type="ECO:0000256" key="4">
    <source>
        <dbReference type="ARBA" id="ARBA00035255"/>
    </source>
</evidence>
<accession>A0A5N4CG52</accession>
<evidence type="ECO:0000256" key="2">
    <source>
        <dbReference type="ARBA" id="ARBA00022980"/>
    </source>
</evidence>
<keyword evidence="2 6" id="KW-0689">Ribosomal protein</keyword>
<proteinExistence type="inferred from homology"/>
<dbReference type="Proteomes" id="UP000299084">
    <property type="component" value="Unassembled WGS sequence"/>
</dbReference>